<dbReference type="InterPro" id="IPR041664">
    <property type="entry name" value="AAA_16"/>
</dbReference>
<keyword evidence="2 3" id="KW-0802">TPR repeat</keyword>
<feature type="repeat" description="TPR" evidence="3">
    <location>
        <begin position="756"/>
        <end position="789"/>
    </location>
</feature>
<keyword evidence="7" id="KW-1185">Reference proteome</keyword>
<name>A0A918HV58_9ACTN</name>
<dbReference type="EMBL" id="BMTP01000004">
    <property type="protein sequence ID" value="GGU32714.1"/>
    <property type="molecule type" value="Genomic_DNA"/>
</dbReference>
<dbReference type="Pfam" id="PF13432">
    <property type="entry name" value="TPR_16"/>
    <property type="match status" value="3"/>
</dbReference>
<proteinExistence type="predicted"/>
<comment type="caution">
    <text evidence="6">The sequence shown here is derived from an EMBL/GenBank/DDBJ whole genome shotgun (WGS) entry which is preliminary data.</text>
</comment>
<dbReference type="AlphaFoldDB" id="A0A918HV58"/>
<evidence type="ECO:0000256" key="2">
    <source>
        <dbReference type="ARBA" id="ARBA00022803"/>
    </source>
</evidence>
<protein>
    <recommendedName>
        <fullName evidence="5">Orc1-like AAA ATPase domain-containing protein</fullName>
    </recommendedName>
</protein>
<dbReference type="PANTHER" id="PTHR44858">
    <property type="entry name" value="TETRATRICOPEPTIDE REPEAT PROTEIN 6"/>
    <property type="match status" value="1"/>
</dbReference>
<dbReference type="PROSITE" id="PS50005">
    <property type="entry name" value="TPR"/>
    <property type="match status" value="4"/>
</dbReference>
<organism evidence="6 7">
    <name type="scientific">Streptomyces lavendofoliae</name>
    <dbReference type="NCBI Taxonomy" id="67314"/>
    <lineage>
        <taxon>Bacteria</taxon>
        <taxon>Bacillati</taxon>
        <taxon>Actinomycetota</taxon>
        <taxon>Actinomycetes</taxon>
        <taxon>Kitasatosporales</taxon>
        <taxon>Streptomycetaceae</taxon>
        <taxon>Streptomyces</taxon>
    </lineage>
</organism>
<dbReference type="SMART" id="SM00028">
    <property type="entry name" value="TPR"/>
    <property type="match status" value="7"/>
</dbReference>
<dbReference type="Proteomes" id="UP000636661">
    <property type="component" value="Unassembled WGS sequence"/>
</dbReference>
<evidence type="ECO:0000259" key="5">
    <source>
        <dbReference type="Pfam" id="PF13191"/>
    </source>
</evidence>
<feature type="region of interest" description="Disordered" evidence="4">
    <location>
        <begin position="120"/>
        <end position="144"/>
    </location>
</feature>
<dbReference type="Pfam" id="PF13191">
    <property type="entry name" value="AAA_16"/>
    <property type="match status" value="1"/>
</dbReference>
<feature type="region of interest" description="Disordered" evidence="4">
    <location>
        <begin position="802"/>
        <end position="821"/>
    </location>
</feature>
<accession>A0A918HV58</accession>
<evidence type="ECO:0000256" key="3">
    <source>
        <dbReference type="PROSITE-ProRule" id="PRU00339"/>
    </source>
</evidence>
<feature type="repeat" description="TPR" evidence="3">
    <location>
        <begin position="722"/>
        <end position="755"/>
    </location>
</feature>
<evidence type="ECO:0000313" key="6">
    <source>
        <dbReference type="EMBL" id="GGU32714.1"/>
    </source>
</evidence>
<dbReference type="RefSeq" id="WP_189550367.1">
    <property type="nucleotide sequence ID" value="NZ_BMTP01000004.1"/>
</dbReference>
<feature type="domain" description="Orc1-like AAA ATPase" evidence="5">
    <location>
        <begin position="13"/>
        <end position="130"/>
    </location>
</feature>
<reference evidence="6" key="2">
    <citation type="submission" date="2020-09" db="EMBL/GenBank/DDBJ databases">
        <authorList>
            <person name="Sun Q."/>
            <person name="Ohkuma M."/>
        </authorList>
    </citation>
    <scope>NUCLEOTIDE SEQUENCE</scope>
    <source>
        <strain evidence="6">JCM 4391</strain>
    </source>
</reference>
<dbReference type="GO" id="GO:0009279">
    <property type="term" value="C:cell outer membrane"/>
    <property type="evidence" value="ECO:0007669"/>
    <property type="project" value="TreeGrafter"/>
</dbReference>
<dbReference type="Gene3D" id="1.25.40.10">
    <property type="entry name" value="Tetratricopeptide repeat domain"/>
    <property type="match status" value="2"/>
</dbReference>
<feature type="repeat" description="TPR" evidence="3">
    <location>
        <begin position="553"/>
        <end position="586"/>
    </location>
</feature>
<dbReference type="InterPro" id="IPR050498">
    <property type="entry name" value="Ycf3"/>
</dbReference>
<evidence type="ECO:0000256" key="1">
    <source>
        <dbReference type="ARBA" id="ARBA00022737"/>
    </source>
</evidence>
<evidence type="ECO:0000313" key="7">
    <source>
        <dbReference type="Proteomes" id="UP000636661"/>
    </source>
</evidence>
<dbReference type="InterPro" id="IPR011990">
    <property type="entry name" value="TPR-like_helical_dom_sf"/>
</dbReference>
<dbReference type="GO" id="GO:0046813">
    <property type="term" value="P:receptor-mediated virion attachment to host cell"/>
    <property type="evidence" value="ECO:0007669"/>
    <property type="project" value="TreeGrafter"/>
</dbReference>
<dbReference type="PANTHER" id="PTHR44858:SF1">
    <property type="entry name" value="UDP-N-ACETYLGLUCOSAMINE--PEPTIDE N-ACETYLGLUCOSAMINYLTRANSFERASE SPINDLY-RELATED"/>
    <property type="match status" value="1"/>
</dbReference>
<dbReference type="SUPFAM" id="SSF48452">
    <property type="entry name" value="TPR-like"/>
    <property type="match status" value="2"/>
</dbReference>
<sequence length="821" mass="88042">MSQLLQQHQRAGFVGRQRELSLFTGNFAVPPEDPGHRFVFHVRGMAGVGKTTLVRRLEEAAREHGALTAYADETAHDVPAVMAAISGCLDRQGHPLKALDRRLAAYHRSRHEAELAALAAPEEGPPGGAAVPPGPPGGAPGVPAGPSAGSLAAAQAGLIGVGMLPVVGAFAGGVDPALVARGADRLRASLGPRSRSRAADDTRLALDPVPVLAPLLVAELNRVAGSVPWIALFLDTYERTGPVLDTWLPDLIAGERYGPLPGNTVLTLAGRDRLDPGRWARLSHAVRDLPLEPFTEPETRHLLTARGVVDEPVVQDVLRLSGGLPVLVSTLAQHPGEPNSAGATAVDRFLRWEDDPARRAAALACALPRRLNEDVFAVAVPGGTDPAELYGWLRTLPFVGERDDHAQYHDVVRAPMLRLQRTGSPQRWREAHTRLADAYAAWAAAAGRGVAAYERWEHEDWRALRLEELYHRLCADPRTAVEDAVRDGIGACHEGPVQARRWARTLAEAGEDTGDAAAHRLGAACLEALDDPARSVVGVLDLLVAGARADDRAYALTSRGRALHDAGRYDEALADFDRAIGLGASARAYTGRALAHRARGDFDRALEDHDRAVEAAVTPVRPLAHRGETYRRTGRYAEALADLDRVVALDPAWVWPRASRAQVRHALGRPAEALADLDIALSLDPDHRWSRVRRAQVRRALGDVAGALRDLDHARALAPADPWILGERGEALRASGRHADAVAAYTRALDLDPGYAWALGSRALAHEALGDTAEALADLDRALAMDPRYVWAAEQRERIATAAALAGSNAEPGPNNEQNPT</sequence>
<dbReference type="SUPFAM" id="SSF52540">
    <property type="entry name" value="P-loop containing nucleoside triphosphate hydrolases"/>
    <property type="match status" value="1"/>
</dbReference>
<keyword evidence="1" id="KW-0677">Repeat</keyword>
<dbReference type="InterPro" id="IPR027417">
    <property type="entry name" value="P-loop_NTPase"/>
</dbReference>
<evidence type="ECO:0000256" key="4">
    <source>
        <dbReference type="SAM" id="MobiDB-lite"/>
    </source>
</evidence>
<gene>
    <name evidence="6" type="ORF">GCM10010274_19660</name>
</gene>
<dbReference type="InterPro" id="IPR019734">
    <property type="entry name" value="TPR_rpt"/>
</dbReference>
<reference evidence="6" key="1">
    <citation type="journal article" date="2014" name="Int. J. Syst. Evol. Microbiol.">
        <title>Complete genome sequence of Corynebacterium casei LMG S-19264T (=DSM 44701T), isolated from a smear-ripened cheese.</title>
        <authorList>
            <consortium name="US DOE Joint Genome Institute (JGI-PGF)"/>
            <person name="Walter F."/>
            <person name="Albersmeier A."/>
            <person name="Kalinowski J."/>
            <person name="Ruckert C."/>
        </authorList>
    </citation>
    <scope>NUCLEOTIDE SEQUENCE</scope>
    <source>
        <strain evidence="6">JCM 4391</strain>
    </source>
</reference>
<feature type="repeat" description="TPR" evidence="3">
    <location>
        <begin position="620"/>
        <end position="653"/>
    </location>
</feature>